<evidence type="ECO:0000313" key="4">
    <source>
        <dbReference type="Proteomes" id="UP001055247"/>
    </source>
</evidence>
<evidence type="ECO:0000256" key="2">
    <source>
        <dbReference type="ARBA" id="ARBA00022525"/>
    </source>
</evidence>
<dbReference type="AlphaFoldDB" id="A0AAV4ZJL0"/>
<evidence type="ECO:0000313" key="3">
    <source>
        <dbReference type="EMBL" id="GJD88582.1"/>
    </source>
</evidence>
<dbReference type="RefSeq" id="WP_066925280.1">
    <property type="nucleotide sequence ID" value="NZ_BPQO01000007.1"/>
</dbReference>
<dbReference type="InterPro" id="IPR050557">
    <property type="entry name" value="RTX_toxin/Mannuronan_C5-epim"/>
</dbReference>
<dbReference type="Gene3D" id="2.150.10.10">
    <property type="entry name" value="Serralysin-like metalloprotease, C-terminal"/>
    <property type="match status" value="2"/>
</dbReference>
<reference evidence="3" key="1">
    <citation type="journal article" date="2016" name="Front. Microbiol.">
        <title>Genome Sequence of the Piezophilic, Mesophilic Sulfate-Reducing Bacterium Desulfovibrio indicus J2T.</title>
        <authorList>
            <person name="Cao J."/>
            <person name="Maignien L."/>
            <person name="Shao Z."/>
            <person name="Alain K."/>
            <person name="Jebbar M."/>
        </authorList>
    </citation>
    <scope>NUCLEOTIDE SEQUENCE</scope>
    <source>
        <strain evidence="3">DSM 16372</strain>
    </source>
</reference>
<keyword evidence="4" id="KW-1185">Reference proteome</keyword>
<evidence type="ECO:0000256" key="1">
    <source>
        <dbReference type="ARBA" id="ARBA00004613"/>
    </source>
</evidence>
<gene>
    <name evidence="3" type="ORF">BHAOGJBA_2102</name>
</gene>
<sequence length="400" mass="40381">MTTFSVSWTDATGAGANANAVLRTLQAAADSWARTLQGYGTIEIGVRVSEASGNTIATGGSSYYWTGRAYESVPMIEIRTGSDPNGQSPDINVTVSSAYIDSLFYDPSGQQAVPSSQLDALSVFTHEVGHGLGILYLGDSTYAANVRAGSTPTFVGGNAVRANGGPVPLDAGEGHVTVAGDLMTPTISAGTRRPISDLDLAILQDIGAPIATARADAVTLGARNDTFTALAGDDTVTGGDGADVIYGNQGGDVLYGNLGADRLFGGQDDDSVFGGQDADVVYGNQGADAVYGNLGDDTLFGGQGDDTLYGGQGDDVLNGNLGNDVLIGNLGADRFVFGANSGADLILGFSQAQGDRLVLSGQSYTLGSAADGDALLALSGGGTVQLDGITAAQFGAAYLV</sequence>
<accession>A0AAV4ZJL0</accession>
<keyword evidence="2" id="KW-0964">Secreted</keyword>
<comment type="subcellular location">
    <subcellularLocation>
        <location evidence="1">Secreted</location>
    </subcellularLocation>
</comment>
<dbReference type="InterPro" id="IPR018511">
    <property type="entry name" value="Hemolysin-typ_Ca-bd_CS"/>
</dbReference>
<protein>
    <submittedName>
        <fullName evidence="3">Uncharacterized protein</fullName>
    </submittedName>
</protein>
<dbReference type="PRINTS" id="PR00313">
    <property type="entry name" value="CABNDNGRPT"/>
</dbReference>
<dbReference type="SUPFAM" id="SSF55486">
    <property type="entry name" value="Metalloproteases ('zincins'), catalytic domain"/>
    <property type="match status" value="1"/>
</dbReference>
<name>A0AAV4ZJL0_9HYPH</name>
<reference evidence="3" key="2">
    <citation type="submission" date="2021-08" db="EMBL/GenBank/DDBJ databases">
        <authorList>
            <person name="Tani A."/>
            <person name="Ola A."/>
            <person name="Ogura Y."/>
            <person name="Katsura K."/>
            <person name="Hayashi T."/>
        </authorList>
    </citation>
    <scope>NUCLEOTIDE SEQUENCE</scope>
    <source>
        <strain evidence="3">DSM 16372</strain>
    </source>
</reference>
<dbReference type="GO" id="GO:0005509">
    <property type="term" value="F:calcium ion binding"/>
    <property type="evidence" value="ECO:0007669"/>
    <property type="project" value="InterPro"/>
</dbReference>
<dbReference type="InterPro" id="IPR011049">
    <property type="entry name" value="Serralysin-like_metalloprot_C"/>
</dbReference>
<dbReference type="PANTHER" id="PTHR38340:SF1">
    <property type="entry name" value="S-LAYER PROTEIN"/>
    <property type="match status" value="1"/>
</dbReference>
<dbReference type="Pfam" id="PF00353">
    <property type="entry name" value="HemolysinCabind"/>
    <property type="match status" value="3"/>
</dbReference>
<dbReference type="PANTHER" id="PTHR38340">
    <property type="entry name" value="S-LAYER PROTEIN"/>
    <property type="match status" value="1"/>
</dbReference>
<dbReference type="Proteomes" id="UP001055247">
    <property type="component" value="Unassembled WGS sequence"/>
</dbReference>
<comment type="caution">
    <text evidence="3">The sequence shown here is derived from an EMBL/GenBank/DDBJ whole genome shotgun (WGS) entry which is preliminary data.</text>
</comment>
<dbReference type="InterPro" id="IPR001343">
    <property type="entry name" value="Hemolysn_Ca-bd"/>
</dbReference>
<dbReference type="EMBL" id="BPQO01000007">
    <property type="protein sequence ID" value="GJD88582.1"/>
    <property type="molecule type" value="Genomic_DNA"/>
</dbReference>
<dbReference type="SUPFAM" id="SSF51120">
    <property type="entry name" value="beta-Roll"/>
    <property type="match status" value="2"/>
</dbReference>
<dbReference type="PROSITE" id="PS00330">
    <property type="entry name" value="HEMOLYSIN_CALCIUM"/>
    <property type="match status" value="1"/>
</dbReference>
<proteinExistence type="predicted"/>
<organism evidence="3 4">
    <name type="scientific">Methylobacterium hispanicum</name>
    <dbReference type="NCBI Taxonomy" id="270350"/>
    <lineage>
        <taxon>Bacteria</taxon>
        <taxon>Pseudomonadati</taxon>
        <taxon>Pseudomonadota</taxon>
        <taxon>Alphaproteobacteria</taxon>
        <taxon>Hyphomicrobiales</taxon>
        <taxon>Methylobacteriaceae</taxon>
        <taxon>Methylobacterium</taxon>
    </lineage>
</organism>
<dbReference type="GO" id="GO:0005576">
    <property type="term" value="C:extracellular region"/>
    <property type="evidence" value="ECO:0007669"/>
    <property type="project" value="UniProtKB-SubCell"/>
</dbReference>